<sequence length="282" mass="32236">MAKFRTMKKISLRNWSFDMMQLSSEAPPSIGMLELVHKLIKTCKLATKWLKPITKDLNELIGLNEYDYYLKEMSAIHAHQEQILATQTQHTAILRQLQHHLGLPSVAEHLTPTTAVPHSGGHHRCISSTGHYYCLIISLLLSLHIILEFHPDAATSPGCITSGILLRRHSTRMSHIWNSGRVTFNILQIFRIRRLTPDGRGGRFNFSRYTYPDPLIVFTRRVLAAILHSADSAHPESFAAHFAQCHGVLLKLPDMCDRHFEIFFSQCRCVLLKLPDMCDRHL</sequence>
<organism evidence="1">
    <name type="scientific">Vitis vinifera</name>
    <name type="common">Grape</name>
    <dbReference type="NCBI Taxonomy" id="29760"/>
    <lineage>
        <taxon>Eukaryota</taxon>
        <taxon>Viridiplantae</taxon>
        <taxon>Streptophyta</taxon>
        <taxon>Embryophyta</taxon>
        <taxon>Tracheophyta</taxon>
        <taxon>Spermatophyta</taxon>
        <taxon>Magnoliopsida</taxon>
        <taxon>eudicotyledons</taxon>
        <taxon>Gunneridae</taxon>
        <taxon>Pentapetalae</taxon>
        <taxon>rosids</taxon>
        <taxon>Vitales</taxon>
        <taxon>Vitaceae</taxon>
        <taxon>Viteae</taxon>
        <taxon>Vitis</taxon>
    </lineage>
</organism>
<proteinExistence type="predicted"/>
<dbReference type="EMBL" id="AM478374">
    <property type="protein sequence ID" value="CAN81696.1"/>
    <property type="molecule type" value="Genomic_DNA"/>
</dbReference>
<name>A5C123_VITVI</name>
<protein>
    <submittedName>
        <fullName evidence="1">Uncharacterized protein</fullName>
    </submittedName>
</protein>
<reference evidence="1" key="1">
    <citation type="journal article" date="2007" name="PLoS ONE">
        <title>The first genome sequence of an elite grapevine cultivar (Pinot noir Vitis vinifera L.): coping with a highly heterozygous genome.</title>
        <authorList>
            <person name="Velasco R."/>
            <person name="Zharkikh A."/>
            <person name="Troggio M."/>
            <person name="Cartwright D.A."/>
            <person name="Cestaro A."/>
            <person name="Pruss D."/>
            <person name="Pindo M."/>
            <person name="FitzGerald L.M."/>
            <person name="Vezzulli S."/>
            <person name="Reid J."/>
            <person name="Malacarne G."/>
            <person name="Iliev D."/>
            <person name="Coppola G."/>
            <person name="Wardell B."/>
            <person name="Micheletti D."/>
            <person name="Macalma T."/>
            <person name="Facci M."/>
            <person name="Mitchell J.T."/>
            <person name="Perazzolli M."/>
            <person name="Eldredge G."/>
            <person name="Gatto P."/>
            <person name="Oyzerski R."/>
            <person name="Moretto M."/>
            <person name="Gutin N."/>
            <person name="Stefanini M."/>
            <person name="Chen Y."/>
            <person name="Segala C."/>
            <person name="Davenport C."/>
            <person name="Dematte L."/>
            <person name="Mraz A."/>
            <person name="Battilana J."/>
            <person name="Stormo K."/>
            <person name="Costa F."/>
            <person name="Tao Q."/>
            <person name="Si-Ammour A."/>
            <person name="Harkins T."/>
            <person name="Lackey A."/>
            <person name="Perbost C."/>
            <person name="Taillon B."/>
            <person name="Stella A."/>
            <person name="Solovyev V."/>
            <person name="Fawcett J.A."/>
            <person name="Sterck L."/>
            <person name="Vandepoele K."/>
            <person name="Grando S.M."/>
            <person name="Toppo S."/>
            <person name="Moser C."/>
            <person name="Lanchbury J."/>
            <person name="Bogden R."/>
            <person name="Skolnick M."/>
            <person name="Sgaramella V."/>
            <person name="Bhatnagar S.K."/>
            <person name="Fontana P."/>
            <person name="Gutin A."/>
            <person name="Van de Peer Y."/>
            <person name="Salamini F."/>
            <person name="Viola R."/>
        </authorList>
    </citation>
    <scope>NUCLEOTIDE SEQUENCE</scope>
</reference>
<dbReference type="AlphaFoldDB" id="A5C123"/>
<gene>
    <name evidence="1" type="ORF">VITISV_005746</name>
</gene>
<evidence type="ECO:0000313" key="1">
    <source>
        <dbReference type="EMBL" id="CAN81696.1"/>
    </source>
</evidence>
<accession>A5C123</accession>